<gene>
    <name evidence="2" type="ORF">nbrc107696_23810</name>
</gene>
<evidence type="ECO:0000313" key="2">
    <source>
        <dbReference type="EMBL" id="GEE01935.1"/>
    </source>
</evidence>
<dbReference type="EMBL" id="BJOV01000005">
    <property type="protein sequence ID" value="GEE01935.1"/>
    <property type="molecule type" value="Genomic_DNA"/>
</dbReference>
<organism evidence="2 3">
    <name type="scientific">Gordonia spumicola</name>
    <dbReference type="NCBI Taxonomy" id="589161"/>
    <lineage>
        <taxon>Bacteria</taxon>
        <taxon>Bacillati</taxon>
        <taxon>Actinomycetota</taxon>
        <taxon>Actinomycetes</taxon>
        <taxon>Mycobacteriales</taxon>
        <taxon>Gordoniaceae</taxon>
        <taxon>Gordonia</taxon>
    </lineage>
</organism>
<accession>A0A7I9V9E0</accession>
<name>A0A7I9V9E0_9ACTN</name>
<protein>
    <recommendedName>
        <fullName evidence="4">SHOCT domain-containing protein</fullName>
    </recommendedName>
</protein>
<feature type="compositionally biased region" description="Low complexity" evidence="1">
    <location>
        <begin position="146"/>
        <end position="158"/>
    </location>
</feature>
<dbReference type="AlphaFoldDB" id="A0A7I9V9E0"/>
<keyword evidence="3" id="KW-1185">Reference proteome</keyword>
<evidence type="ECO:0000313" key="3">
    <source>
        <dbReference type="Proteomes" id="UP000444960"/>
    </source>
</evidence>
<feature type="region of interest" description="Disordered" evidence="1">
    <location>
        <begin position="130"/>
        <end position="164"/>
    </location>
</feature>
<evidence type="ECO:0008006" key="4">
    <source>
        <dbReference type="Google" id="ProtNLM"/>
    </source>
</evidence>
<proteinExistence type="predicted"/>
<sequence length="199" mass="22595">MRWQMVQSGAWIIASRVDTAVWQAGMASDLLPGESVTAFAHIFRFKPVMEALAITNRRVIGFTTVLQPGKKVRIEVRGEDIRSVEFVRKRVTTKLHIHTDRGPVLFGDVMDQEEDFIREHIEQLRRDIAQPRRRQAEPLRVSLEKPPSATALPSSPTPQDGNSTVLSDEIARLADMHQKGWLDDDEFRAAKRAVISRMS</sequence>
<reference evidence="3" key="1">
    <citation type="submission" date="2019-06" db="EMBL/GenBank/DDBJ databases">
        <title>Gordonia isolated from sludge of a wastewater treatment plant.</title>
        <authorList>
            <person name="Tamura T."/>
            <person name="Aoyama K."/>
            <person name="Kang Y."/>
            <person name="Saito S."/>
            <person name="Akiyama N."/>
            <person name="Yazawa K."/>
            <person name="Gonoi T."/>
            <person name="Mikami Y."/>
        </authorList>
    </citation>
    <scope>NUCLEOTIDE SEQUENCE [LARGE SCALE GENOMIC DNA]</scope>
    <source>
        <strain evidence="3">NBRC 107696</strain>
    </source>
</reference>
<evidence type="ECO:0000256" key="1">
    <source>
        <dbReference type="SAM" id="MobiDB-lite"/>
    </source>
</evidence>
<comment type="caution">
    <text evidence="2">The sequence shown here is derived from an EMBL/GenBank/DDBJ whole genome shotgun (WGS) entry which is preliminary data.</text>
</comment>
<dbReference type="Proteomes" id="UP000444960">
    <property type="component" value="Unassembled WGS sequence"/>
</dbReference>